<dbReference type="EMBL" id="PKPP01002242">
    <property type="protein sequence ID" value="PWA76638.1"/>
    <property type="molecule type" value="Genomic_DNA"/>
</dbReference>
<evidence type="ECO:0000256" key="6">
    <source>
        <dbReference type="ARBA" id="ARBA00024045"/>
    </source>
</evidence>
<protein>
    <submittedName>
        <fullName evidence="8">Heavy metal-associated isoprenylated plant protein 39</fullName>
    </submittedName>
</protein>
<name>A0A2U1NT40_ARTAN</name>
<dbReference type="GO" id="GO:0009626">
    <property type="term" value="P:plant-type hypersensitive response"/>
    <property type="evidence" value="ECO:0007669"/>
    <property type="project" value="UniProtKB-KW"/>
</dbReference>
<evidence type="ECO:0000256" key="3">
    <source>
        <dbReference type="ARBA" id="ARBA00022723"/>
    </source>
</evidence>
<keyword evidence="2" id="KW-0488">Methylation</keyword>
<gene>
    <name evidence="8" type="ORF">CTI12_AA231480</name>
</gene>
<dbReference type="Gene3D" id="3.30.70.100">
    <property type="match status" value="1"/>
</dbReference>
<evidence type="ECO:0000259" key="7">
    <source>
        <dbReference type="PROSITE" id="PS50846"/>
    </source>
</evidence>
<keyword evidence="5" id="KW-0636">Prenylation</keyword>
<keyword evidence="3" id="KW-0479">Metal-binding</keyword>
<evidence type="ECO:0000256" key="4">
    <source>
        <dbReference type="ARBA" id="ARBA00023288"/>
    </source>
</evidence>
<comment type="similarity">
    <text evidence="6">Belongs to the HIPP family.</text>
</comment>
<evidence type="ECO:0000313" key="9">
    <source>
        <dbReference type="Proteomes" id="UP000245207"/>
    </source>
</evidence>
<proteinExistence type="inferred from homology"/>
<evidence type="ECO:0000256" key="5">
    <source>
        <dbReference type="ARBA" id="ARBA00023289"/>
    </source>
</evidence>
<feature type="domain" description="HMA" evidence="7">
    <location>
        <begin position="56"/>
        <end position="123"/>
    </location>
</feature>
<organism evidence="8 9">
    <name type="scientific">Artemisia annua</name>
    <name type="common">Sweet wormwood</name>
    <dbReference type="NCBI Taxonomy" id="35608"/>
    <lineage>
        <taxon>Eukaryota</taxon>
        <taxon>Viridiplantae</taxon>
        <taxon>Streptophyta</taxon>
        <taxon>Embryophyta</taxon>
        <taxon>Tracheophyta</taxon>
        <taxon>Spermatophyta</taxon>
        <taxon>Magnoliopsida</taxon>
        <taxon>eudicotyledons</taxon>
        <taxon>Gunneridae</taxon>
        <taxon>Pentapetalae</taxon>
        <taxon>asterids</taxon>
        <taxon>campanulids</taxon>
        <taxon>Asterales</taxon>
        <taxon>Asteraceae</taxon>
        <taxon>Asteroideae</taxon>
        <taxon>Anthemideae</taxon>
        <taxon>Artemisiinae</taxon>
        <taxon>Artemisia</taxon>
    </lineage>
</organism>
<dbReference type="CDD" id="cd00371">
    <property type="entry name" value="HMA"/>
    <property type="match status" value="1"/>
</dbReference>
<dbReference type="OrthoDB" id="1923658at2759"/>
<sequence length="194" mass="21830">MYAGFKHTLVVVVQILYAEHSSRNMNKFLRDVSEIMEPTSSLLTELTEYSSDTAQSKKIVLKVELSDGREKRKVMKAVSSIKGVDSIAVDMIDRKLTVTGDVDPVTVLSRLRKLVHTVIISVGPAKEPQKEDKRKSLSVDKNISNVSADLNLPDKNISDVPADLNITTRLTDGGYNSERIFFSQNHRWLLDHYQ</sequence>
<dbReference type="Proteomes" id="UP000245207">
    <property type="component" value="Unassembled WGS sequence"/>
</dbReference>
<dbReference type="InterPro" id="IPR036163">
    <property type="entry name" value="HMA_dom_sf"/>
</dbReference>
<evidence type="ECO:0000313" key="8">
    <source>
        <dbReference type="EMBL" id="PWA76638.1"/>
    </source>
</evidence>
<dbReference type="SUPFAM" id="SSF55008">
    <property type="entry name" value="HMA, heavy metal-associated domain"/>
    <property type="match status" value="1"/>
</dbReference>
<reference evidence="8 9" key="1">
    <citation type="journal article" date="2018" name="Mol. Plant">
        <title>The genome of Artemisia annua provides insight into the evolution of Asteraceae family and artemisinin biosynthesis.</title>
        <authorList>
            <person name="Shen Q."/>
            <person name="Zhang L."/>
            <person name="Liao Z."/>
            <person name="Wang S."/>
            <person name="Yan T."/>
            <person name="Shi P."/>
            <person name="Liu M."/>
            <person name="Fu X."/>
            <person name="Pan Q."/>
            <person name="Wang Y."/>
            <person name="Lv Z."/>
            <person name="Lu X."/>
            <person name="Zhang F."/>
            <person name="Jiang W."/>
            <person name="Ma Y."/>
            <person name="Chen M."/>
            <person name="Hao X."/>
            <person name="Li L."/>
            <person name="Tang Y."/>
            <person name="Lv G."/>
            <person name="Zhou Y."/>
            <person name="Sun X."/>
            <person name="Brodelius P.E."/>
            <person name="Rose J.K.C."/>
            <person name="Tang K."/>
        </authorList>
    </citation>
    <scope>NUCLEOTIDE SEQUENCE [LARGE SCALE GENOMIC DNA]</scope>
    <source>
        <strain evidence="9">cv. Huhao1</strain>
        <tissue evidence="8">Leaf</tissue>
    </source>
</reference>
<dbReference type="AlphaFoldDB" id="A0A2U1NT40"/>
<evidence type="ECO:0000256" key="2">
    <source>
        <dbReference type="ARBA" id="ARBA00022481"/>
    </source>
</evidence>
<keyword evidence="9" id="KW-1185">Reference proteome</keyword>
<dbReference type="GO" id="GO:0016020">
    <property type="term" value="C:membrane"/>
    <property type="evidence" value="ECO:0007669"/>
    <property type="project" value="UniProtKB-SubCell"/>
</dbReference>
<dbReference type="PROSITE" id="PS50846">
    <property type="entry name" value="HMA_2"/>
    <property type="match status" value="1"/>
</dbReference>
<dbReference type="PANTHER" id="PTHR45811:SF49">
    <property type="entry name" value="OS04G0667600 PROTEIN"/>
    <property type="match status" value="1"/>
</dbReference>
<dbReference type="GO" id="GO:0046872">
    <property type="term" value="F:metal ion binding"/>
    <property type="evidence" value="ECO:0007669"/>
    <property type="project" value="UniProtKB-KW"/>
</dbReference>
<dbReference type="InterPro" id="IPR006121">
    <property type="entry name" value="HMA_dom"/>
</dbReference>
<dbReference type="STRING" id="35608.A0A2U1NT40"/>
<keyword evidence="4" id="KW-0449">Lipoprotein</keyword>
<accession>A0A2U1NT40</accession>
<dbReference type="InterPro" id="IPR051863">
    <property type="entry name" value="HIPP"/>
</dbReference>
<dbReference type="Pfam" id="PF00403">
    <property type="entry name" value="HMA"/>
    <property type="match status" value="1"/>
</dbReference>
<evidence type="ECO:0000256" key="1">
    <source>
        <dbReference type="ARBA" id="ARBA00004170"/>
    </source>
</evidence>
<comment type="caution">
    <text evidence="8">The sequence shown here is derived from an EMBL/GenBank/DDBJ whole genome shotgun (WGS) entry which is preliminary data.</text>
</comment>
<dbReference type="PANTHER" id="PTHR45811">
    <property type="entry name" value="COPPER TRANSPORT PROTEIN FAMILY-RELATED"/>
    <property type="match status" value="1"/>
</dbReference>
<comment type="subcellular location">
    <subcellularLocation>
        <location evidence="1">Membrane</location>
        <topology evidence="1">Peripheral membrane protein</topology>
    </subcellularLocation>
</comment>